<proteinExistence type="predicted"/>
<dbReference type="AlphaFoldDB" id="A0A8S1VW69"/>
<protein>
    <submittedName>
        <fullName evidence="1">Uncharacterized protein</fullName>
    </submittedName>
</protein>
<name>A0A8S1VW69_PAROT</name>
<accession>A0A8S1VW69</accession>
<evidence type="ECO:0000313" key="1">
    <source>
        <dbReference type="EMBL" id="CAD8180897.1"/>
    </source>
</evidence>
<dbReference type="Proteomes" id="UP000683925">
    <property type="component" value="Unassembled WGS sequence"/>
</dbReference>
<sequence length="491" mass="58955">MSTNCLDLMDLLDLNQTESNTILLENYSQHQKIPSHNISMAPTNKTISTRLYSQVSSRKQTQETGYRSIAYSFQISKAEQTKQKQRSISFTPNLDQMQQSFEKMELRMNKFQLSQPDRIDQKYMITGFLSMCQDYQNIIKVIKKQVQELDGSLQCYNNNYYEQAYQVDSYFQKNSQSLTTNVFKYYKIKESLYRFLRMGIQEPHNQRVQKKIDLLERQNHLFEYFKIYLELFKFINQKAFDCFKKDLIFIHSLQESISQLNFGDSFFKQVQEFKHKILIISSTHEASILNKIFLNKIDEIQQWIQLILKMANFKYVYYIKYLLVSKSQLKKIIKSKKLYDQVTILLEEAEQYQAKTSTLNTLYKDEIHKFVSEFYQIKTQIIEWNARLREDPLCQLVLVLIKMNLRLGRVNKNLQIINALRESDDFDSEHLSQEVDMVQKMNDQLLINSHIINQIKQHPDIKYDEYIQYQYNKFIILKDYFQNLQYEFDVQ</sequence>
<dbReference type="EMBL" id="CAJJDP010000075">
    <property type="protein sequence ID" value="CAD8180897.1"/>
    <property type="molecule type" value="Genomic_DNA"/>
</dbReference>
<keyword evidence="2" id="KW-1185">Reference proteome</keyword>
<organism evidence="1 2">
    <name type="scientific">Paramecium octaurelia</name>
    <dbReference type="NCBI Taxonomy" id="43137"/>
    <lineage>
        <taxon>Eukaryota</taxon>
        <taxon>Sar</taxon>
        <taxon>Alveolata</taxon>
        <taxon>Ciliophora</taxon>
        <taxon>Intramacronucleata</taxon>
        <taxon>Oligohymenophorea</taxon>
        <taxon>Peniculida</taxon>
        <taxon>Parameciidae</taxon>
        <taxon>Paramecium</taxon>
    </lineage>
</organism>
<evidence type="ECO:0000313" key="2">
    <source>
        <dbReference type="Proteomes" id="UP000683925"/>
    </source>
</evidence>
<gene>
    <name evidence="1" type="ORF">POCTA_138.1.T0760028</name>
</gene>
<dbReference type="OrthoDB" id="301103at2759"/>
<comment type="caution">
    <text evidence="1">The sequence shown here is derived from an EMBL/GenBank/DDBJ whole genome shotgun (WGS) entry which is preliminary data.</text>
</comment>
<reference evidence="1" key="1">
    <citation type="submission" date="2021-01" db="EMBL/GenBank/DDBJ databases">
        <authorList>
            <consortium name="Genoscope - CEA"/>
            <person name="William W."/>
        </authorList>
    </citation>
    <scope>NUCLEOTIDE SEQUENCE</scope>
</reference>
<dbReference type="OMA" id="KMANFKY"/>